<dbReference type="Pfam" id="PF01485">
    <property type="entry name" value="IBR"/>
    <property type="match status" value="2"/>
</dbReference>
<name>A0A067Q987_9AGAM</name>
<dbReference type="STRING" id="933084.A0A067Q987"/>
<keyword evidence="8" id="KW-0862">Zinc</keyword>
<dbReference type="GO" id="GO:0008270">
    <property type="term" value="F:zinc ion binding"/>
    <property type="evidence" value="ECO:0007669"/>
    <property type="project" value="UniProtKB-KW"/>
</dbReference>
<dbReference type="Gene3D" id="1.20.120.1750">
    <property type="match status" value="1"/>
</dbReference>
<evidence type="ECO:0000259" key="10">
    <source>
        <dbReference type="PROSITE" id="PS51873"/>
    </source>
</evidence>
<keyword evidence="4" id="KW-0479">Metal-binding</keyword>
<evidence type="ECO:0000256" key="6">
    <source>
        <dbReference type="ARBA" id="ARBA00022771"/>
    </source>
</evidence>
<keyword evidence="7" id="KW-0833">Ubl conjugation pathway</keyword>
<evidence type="ECO:0000256" key="3">
    <source>
        <dbReference type="ARBA" id="ARBA00022679"/>
    </source>
</evidence>
<evidence type="ECO:0000256" key="2">
    <source>
        <dbReference type="ARBA" id="ARBA00012251"/>
    </source>
</evidence>
<evidence type="ECO:0000256" key="5">
    <source>
        <dbReference type="ARBA" id="ARBA00022737"/>
    </source>
</evidence>
<evidence type="ECO:0000313" key="11">
    <source>
        <dbReference type="EMBL" id="KDQ62735.1"/>
    </source>
</evidence>
<feature type="region of interest" description="Disordered" evidence="9">
    <location>
        <begin position="96"/>
        <end position="140"/>
    </location>
</feature>
<dbReference type="OrthoDB" id="9977870at2759"/>
<dbReference type="EMBL" id="KL197711">
    <property type="protein sequence ID" value="KDQ62735.1"/>
    <property type="molecule type" value="Genomic_DNA"/>
</dbReference>
<gene>
    <name evidence="11" type="ORF">JAAARDRAFT_171337</name>
</gene>
<organism evidence="11 12">
    <name type="scientific">Jaapia argillacea MUCL 33604</name>
    <dbReference type="NCBI Taxonomy" id="933084"/>
    <lineage>
        <taxon>Eukaryota</taxon>
        <taxon>Fungi</taxon>
        <taxon>Dikarya</taxon>
        <taxon>Basidiomycota</taxon>
        <taxon>Agaricomycotina</taxon>
        <taxon>Agaricomycetes</taxon>
        <taxon>Agaricomycetidae</taxon>
        <taxon>Jaapiales</taxon>
        <taxon>Jaapiaceae</taxon>
        <taxon>Jaapia</taxon>
    </lineage>
</organism>
<keyword evidence="5" id="KW-0677">Repeat</keyword>
<feature type="region of interest" description="Disordered" evidence="9">
    <location>
        <begin position="195"/>
        <end position="221"/>
    </location>
</feature>
<feature type="compositionally biased region" description="Polar residues" evidence="9">
    <location>
        <begin position="124"/>
        <end position="137"/>
    </location>
</feature>
<dbReference type="EC" id="2.3.2.31" evidence="2"/>
<dbReference type="GO" id="GO:0016567">
    <property type="term" value="P:protein ubiquitination"/>
    <property type="evidence" value="ECO:0007669"/>
    <property type="project" value="InterPro"/>
</dbReference>
<dbReference type="PROSITE" id="PS51873">
    <property type="entry name" value="TRIAD"/>
    <property type="match status" value="1"/>
</dbReference>
<accession>A0A067Q987</accession>
<dbReference type="Proteomes" id="UP000027265">
    <property type="component" value="Unassembled WGS sequence"/>
</dbReference>
<dbReference type="InParanoid" id="A0A067Q987"/>
<feature type="region of interest" description="Disordered" evidence="9">
    <location>
        <begin position="1"/>
        <end position="32"/>
    </location>
</feature>
<dbReference type="AlphaFoldDB" id="A0A067Q987"/>
<evidence type="ECO:0000256" key="7">
    <source>
        <dbReference type="ARBA" id="ARBA00022786"/>
    </source>
</evidence>
<evidence type="ECO:0000256" key="1">
    <source>
        <dbReference type="ARBA" id="ARBA00001798"/>
    </source>
</evidence>
<dbReference type="InterPro" id="IPR031127">
    <property type="entry name" value="E3_UB_ligase_RBR"/>
</dbReference>
<dbReference type="CDD" id="cd22584">
    <property type="entry name" value="Rcat_RBR_unk"/>
    <property type="match status" value="1"/>
</dbReference>
<feature type="compositionally biased region" description="Low complexity" evidence="9">
    <location>
        <begin position="195"/>
        <end position="211"/>
    </location>
</feature>
<keyword evidence="3" id="KW-0808">Transferase</keyword>
<feature type="domain" description="RING-type" evidence="10">
    <location>
        <begin position="227"/>
        <end position="435"/>
    </location>
</feature>
<evidence type="ECO:0000313" key="12">
    <source>
        <dbReference type="Proteomes" id="UP000027265"/>
    </source>
</evidence>
<dbReference type="SUPFAM" id="SSF57850">
    <property type="entry name" value="RING/U-box"/>
    <property type="match status" value="2"/>
</dbReference>
<evidence type="ECO:0000256" key="8">
    <source>
        <dbReference type="ARBA" id="ARBA00022833"/>
    </source>
</evidence>
<dbReference type="HOGENOM" id="CLU_624137_0_0_1"/>
<evidence type="ECO:0000256" key="4">
    <source>
        <dbReference type="ARBA" id="ARBA00022723"/>
    </source>
</evidence>
<dbReference type="CDD" id="cd20335">
    <property type="entry name" value="BRcat_RBR"/>
    <property type="match status" value="1"/>
</dbReference>
<reference evidence="12" key="1">
    <citation type="journal article" date="2014" name="Proc. Natl. Acad. Sci. U.S.A.">
        <title>Extensive sampling of basidiomycete genomes demonstrates inadequacy of the white-rot/brown-rot paradigm for wood decay fungi.</title>
        <authorList>
            <person name="Riley R."/>
            <person name="Salamov A.A."/>
            <person name="Brown D.W."/>
            <person name="Nagy L.G."/>
            <person name="Floudas D."/>
            <person name="Held B.W."/>
            <person name="Levasseur A."/>
            <person name="Lombard V."/>
            <person name="Morin E."/>
            <person name="Otillar R."/>
            <person name="Lindquist E.A."/>
            <person name="Sun H."/>
            <person name="LaButti K.M."/>
            <person name="Schmutz J."/>
            <person name="Jabbour D."/>
            <person name="Luo H."/>
            <person name="Baker S.E."/>
            <person name="Pisabarro A.G."/>
            <person name="Walton J.D."/>
            <person name="Blanchette R.A."/>
            <person name="Henrissat B."/>
            <person name="Martin F."/>
            <person name="Cullen D."/>
            <person name="Hibbett D.S."/>
            <person name="Grigoriev I.V."/>
        </authorList>
    </citation>
    <scope>NUCLEOTIDE SEQUENCE [LARGE SCALE GENOMIC DNA]</scope>
    <source>
        <strain evidence="12">MUCL 33604</strain>
    </source>
</reference>
<comment type="catalytic activity">
    <reaction evidence="1">
        <text>[E2 ubiquitin-conjugating enzyme]-S-ubiquitinyl-L-cysteine + [acceptor protein]-L-lysine = [E2 ubiquitin-conjugating enzyme]-L-cysteine + [acceptor protein]-N(6)-ubiquitinyl-L-lysine.</text>
        <dbReference type="EC" id="2.3.2.31"/>
    </reaction>
</comment>
<keyword evidence="6" id="KW-0863">Zinc-finger</keyword>
<dbReference type="InterPro" id="IPR002867">
    <property type="entry name" value="IBR_dom"/>
</dbReference>
<keyword evidence="12" id="KW-1185">Reference proteome</keyword>
<proteinExistence type="predicted"/>
<dbReference type="PANTHER" id="PTHR11685">
    <property type="entry name" value="RBR FAMILY RING FINGER AND IBR DOMAIN-CONTAINING"/>
    <property type="match status" value="1"/>
</dbReference>
<dbReference type="GO" id="GO:0061630">
    <property type="term" value="F:ubiquitin protein ligase activity"/>
    <property type="evidence" value="ECO:0007669"/>
    <property type="project" value="UniProtKB-EC"/>
</dbReference>
<protein>
    <recommendedName>
        <fullName evidence="2">RBR-type E3 ubiquitin transferase</fullName>
        <ecNumber evidence="2">2.3.2.31</ecNumber>
    </recommendedName>
</protein>
<evidence type="ECO:0000256" key="9">
    <source>
        <dbReference type="SAM" id="MobiDB-lite"/>
    </source>
</evidence>
<sequence length="439" mass="46588">MMVAASVHVSALPSPNTPQPIPSNADASSALRGNNEDDLFAYLAAQLNQGDAGDLGGGEGSELNDLEAALELYAEQLRLAQQLWDDRQIALRLSGGEDIPVADPGPSNQILNGARGSRGHPGPQSVNTHDVGPSTSGPAPVVPVPLPVPVPVAEPAPAPVAEPAPAPAPVPAPVDPIIVEPISVVPIPVSPIPTPVSSIPPDSRGGPPDSSTAATSSRPDRGKSKAAEYECVICSTGLPYLNEIATLPCGHHCDFECLVQLFLQATKDQSLMPAHCCHQPIPLYLARLHLTDAQVIEYTAREAEHFAPKSNILYCPNAKCSSIIFNRKTEGQGGSSGGSGGGRIITCRKCSSKICADCKSLEHPYGECHPDSTDGPFLDLAKKEKYQRCPSCRRYTELTEGCYHMVCACKSQFCYLCGKTWKTCSCPQFEEDRLLRAAR</sequence>
<dbReference type="InterPro" id="IPR044066">
    <property type="entry name" value="TRIAD_supradom"/>
</dbReference>